<feature type="transmembrane region" description="Helical" evidence="1">
    <location>
        <begin position="6"/>
        <end position="24"/>
    </location>
</feature>
<organism evidence="2 3">
    <name type="scientific">Mycolicibacterium duvalii</name>
    <dbReference type="NCBI Taxonomy" id="39688"/>
    <lineage>
        <taxon>Bacteria</taxon>
        <taxon>Bacillati</taxon>
        <taxon>Actinomycetota</taxon>
        <taxon>Actinomycetes</taxon>
        <taxon>Mycobacteriales</taxon>
        <taxon>Mycobacteriaceae</taxon>
        <taxon>Mycolicibacterium</taxon>
    </lineage>
</organism>
<protein>
    <submittedName>
        <fullName evidence="2">Uncharacterized protein</fullName>
    </submittedName>
</protein>
<keyword evidence="3" id="KW-1185">Reference proteome</keyword>
<accession>A0A7I7JXF7</accession>
<dbReference type="Proteomes" id="UP000467006">
    <property type="component" value="Chromosome"/>
</dbReference>
<keyword evidence="1" id="KW-0472">Membrane</keyword>
<dbReference type="KEGG" id="mdu:MDUV_14200"/>
<dbReference type="AlphaFoldDB" id="A0A7I7JXF7"/>
<dbReference type="EMBL" id="AP022563">
    <property type="protein sequence ID" value="BBX16560.1"/>
    <property type="molecule type" value="Genomic_DNA"/>
</dbReference>
<gene>
    <name evidence="2" type="ORF">MDUV_14200</name>
</gene>
<reference evidence="2 3" key="1">
    <citation type="journal article" date="2019" name="Emerg. Microbes Infect.">
        <title>Comprehensive subspecies identification of 175 nontuberculous mycobacteria species based on 7547 genomic profiles.</title>
        <authorList>
            <person name="Matsumoto Y."/>
            <person name="Kinjo T."/>
            <person name="Motooka D."/>
            <person name="Nabeya D."/>
            <person name="Jung N."/>
            <person name="Uechi K."/>
            <person name="Horii T."/>
            <person name="Iida T."/>
            <person name="Fujita J."/>
            <person name="Nakamura S."/>
        </authorList>
    </citation>
    <scope>NUCLEOTIDE SEQUENCE [LARGE SCALE GENOMIC DNA]</scope>
    <source>
        <strain evidence="2 3">JCM 6396</strain>
    </source>
</reference>
<proteinExistence type="predicted"/>
<evidence type="ECO:0000313" key="2">
    <source>
        <dbReference type="EMBL" id="BBX16560.1"/>
    </source>
</evidence>
<evidence type="ECO:0000313" key="3">
    <source>
        <dbReference type="Proteomes" id="UP000467006"/>
    </source>
</evidence>
<keyword evidence="1" id="KW-0812">Transmembrane</keyword>
<keyword evidence="1" id="KW-1133">Transmembrane helix</keyword>
<name>A0A7I7JXF7_9MYCO</name>
<evidence type="ECO:0000256" key="1">
    <source>
        <dbReference type="SAM" id="Phobius"/>
    </source>
</evidence>
<sequence>MDWGALASWAAVIVSIVIAIRAYVSERRSKRSAEDAEELKRRTVSASERSAKAVEEVASAIRDWASASSAESEPVLVPGPTWSLEHVNGSKYALVNRTQYPQDDVKISGDAVLRGPIREVEVPAFQEVQFTGLNAWGVSDQVTVTWTDNLNEKQEWTKALPPKR</sequence>